<evidence type="ECO:0000313" key="2">
    <source>
        <dbReference type="EMBL" id="CAE7707350.1"/>
    </source>
</evidence>
<evidence type="ECO:0000256" key="1">
    <source>
        <dbReference type="SAM" id="MobiDB-lite"/>
    </source>
</evidence>
<reference evidence="2" key="1">
    <citation type="submission" date="2021-02" db="EMBL/GenBank/DDBJ databases">
        <authorList>
            <person name="Dougan E. K."/>
            <person name="Rhodes N."/>
            <person name="Thang M."/>
            <person name="Chan C."/>
        </authorList>
    </citation>
    <scope>NUCLEOTIDE SEQUENCE</scope>
</reference>
<protein>
    <submittedName>
        <fullName evidence="2">Uncharacterized protein</fullName>
    </submittedName>
</protein>
<dbReference type="OrthoDB" id="10405152at2759"/>
<feature type="compositionally biased region" description="Low complexity" evidence="1">
    <location>
        <begin position="87"/>
        <end position="110"/>
    </location>
</feature>
<feature type="compositionally biased region" description="Polar residues" evidence="1">
    <location>
        <begin position="157"/>
        <end position="167"/>
    </location>
</feature>
<feature type="non-terminal residue" evidence="2">
    <location>
        <position position="1"/>
    </location>
</feature>
<gene>
    <name evidence="2" type="ORF">SPIL2461_LOCUS19986</name>
</gene>
<feature type="compositionally biased region" description="Basic and acidic residues" evidence="1">
    <location>
        <begin position="169"/>
        <end position="179"/>
    </location>
</feature>
<feature type="region of interest" description="Disordered" evidence="1">
    <location>
        <begin position="1"/>
        <end position="39"/>
    </location>
</feature>
<dbReference type="Proteomes" id="UP000649617">
    <property type="component" value="Unassembled WGS sequence"/>
</dbReference>
<feature type="region of interest" description="Disordered" evidence="1">
    <location>
        <begin position="51"/>
        <end position="120"/>
    </location>
</feature>
<keyword evidence="3" id="KW-1185">Reference proteome</keyword>
<accession>A0A812WXW6</accession>
<comment type="caution">
    <text evidence="2">The sequence shown here is derived from an EMBL/GenBank/DDBJ whole genome shotgun (WGS) entry which is preliminary data.</text>
</comment>
<feature type="compositionally biased region" description="Basic and acidic residues" evidence="1">
    <location>
        <begin position="1"/>
        <end position="11"/>
    </location>
</feature>
<proteinExistence type="predicted"/>
<organism evidence="2 3">
    <name type="scientific">Symbiodinium pilosum</name>
    <name type="common">Dinoflagellate</name>
    <dbReference type="NCBI Taxonomy" id="2952"/>
    <lineage>
        <taxon>Eukaryota</taxon>
        <taxon>Sar</taxon>
        <taxon>Alveolata</taxon>
        <taxon>Dinophyceae</taxon>
        <taxon>Suessiales</taxon>
        <taxon>Symbiodiniaceae</taxon>
        <taxon>Symbiodinium</taxon>
    </lineage>
</organism>
<dbReference type="AlphaFoldDB" id="A0A812WXW6"/>
<dbReference type="EMBL" id="CAJNIZ010044988">
    <property type="protein sequence ID" value="CAE7707350.1"/>
    <property type="molecule type" value="Genomic_DNA"/>
</dbReference>
<name>A0A812WXW6_SYMPI</name>
<evidence type="ECO:0000313" key="3">
    <source>
        <dbReference type="Proteomes" id="UP000649617"/>
    </source>
</evidence>
<feature type="region of interest" description="Disordered" evidence="1">
    <location>
        <begin position="140"/>
        <end position="188"/>
    </location>
</feature>
<sequence>ISLPIRTRDDPQPQPQPPQSPSDAFFNPDGGNYNPAVPAASSVLSPMAAYFDGPASFFNSSSSGAMGSDGRPSQVGHDAQHNAQHMPQARAQQSQQEQPQRPSQNQRQAQIMHPQMCVQPGMGAPFMPYPPNMPSGVPMAPVSPGLQPPMCMAGPTLLQSRTPTQSQSKKKDRDAEPKRSAQGRAPCPIAVYVDLSSLRLRDKK</sequence>